<dbReference type="AlphaFoldDB" id="A0A835TEK9"/>
<dbReference type="Proteomes" id="UP000650467">
    <property type="component" value="Unassembled WGS sequence"/>
</dbReference>
<keyword evidence="3" id="KW-1185">Reference proteome</keyword>
<sequence length="302" mass="32811">MGPPTVHDGGYGARRSQPAATAFMGFLTPTVPAAADANEACAASVSSSVPKQQLAASAAVGQAIPKLLKLVRENNGLQRANDQLRSELSRAQAAQLEVQARNKLLQALLDERGHEVARLSNTHLRRTFKLESQLTSCRELIRQLERMQSQLTLEGLQQLQQLEEANRHAALLSAEVASLRERVMEYNDASCPMQHQEQELEQELATFAAEAVQEIEAAAAAVAAEVQEQRLQLRPPFCESTVDPELVELATSFGVPRGFSTRLLQPAAQCSSPFPHMISACTTFIHGIRSVCSGRCLICSSS</sequence>
<evidence type="ECO:0000313" key="3">
    <source>
        <dbReference type="Proteomes" id="UP000650467"/>
    </source>
</evidence>
<proteinExistence type="predicted"/>
<organism evidence="2 3">
    <name type="scientific">Chlamydomonas incerta</name>
    <dbReference type="NCBI Taxonomy" id="51695"/>
    <lineage>
        <taxon>Eukaryota</taxon>
        <taxon>Viridiplantae</taxon>
        <taxon>Chlorophyta</taxon>
        <taxon>core chlorophytes</taxon>
        <taxon>Chlorophyceae</taxon>
        <taxon>CS clade</taxon>
        <taxon>Chlamydomonadales</taxon>
        <taxon>Chlamydomonadaceae</taxon>
        <taxon>Chlamydomonas</taxon>
    </lineage>
</organism>
<gene>
    <name evidence="2" type="ORF">HXX76_003553</name>
</gene>
<protein>
    <submittedName>
        <fullName evidence="2">Uncharacterized protein</fullName>
    </submittedName>
</protein>
<keyword evidence="1" id="KW-0175">Coiled coil</keyword>
<evidence type="ECO:0000313" key="2">
    <source>
        <dbReference type="EMBL" id="KAG2441948.1"/>
    </source>
</evidence>
<evidence type="ECO:0000256" key="1">
    <source>
        <dbReference type="SAM" id="Coils"/>
    </source>
</evidence>
<feature type="coiled-coil region" evidence="1">
    <location>
        <begin position="130"/>
        <end position="232"/>
    </location>
</feature>
<feature type="coiled-coil region" evidence="1">
    <location>
        <begin position="67"/>
        <end position="101"/>
    </location>
</feature>
<name>A0A835TEK9_CHLIN</name>
<comment type="caution">
    <text evidence="2">The sequence shown here is derived from an EMBL/GenBank/DDBJ whole genome shotgun (WGS) entry which is preliminary data.</text>
</comment>
<reference evidence="2" key="1">
    <citation type="journal article" date="2020" name="bioRxiv">
        <title>Comparative genomics of Chlamydomonas.</title>
        <authorList>
            <person name="Craig R.J."/>
            <person name="Hasan A.R."/>
            <person name="Ness R.W."/>
            <person name="Keightley P.D."/>
        </authorList>
    </citation>
    <scope>NUCLEOTIDE SEQUENCE</scope>
    <source>
        <strain evidence="2">SAG 7.73</strain>
    </source>
</reference>
<accession>A0A835TEK9</accession>
<dbReference type="OrthoDB" id="553346at2759"/>
<dbReference type="EMBL" id="JAEHOC010000005">
    <property type="protein sequence ID" value="KAG2441948.1"/>
    <property type="molecule type" value="Genomic_DNA"/>
</dbReference>